<accession>A0A8J3QEI2</accession>
<keyword evidence="2" id="KW-1185">Reference proteome</keyword>
<sequence length="176" mass="19055">MLEIETTEPPLIGEPEHAHTVSAAMAAGARAYASTQDVGIVAAVSLLSEYDDGRLLLEASVARHLHWVPGKKEILVDWVSLFDAQSLRSPKHDQTEQTWAILLIACSLAIGRALHRFGTLLGYLDHRSASQVIRAIYIASHDGAYPAPGWPDAEPVTLGVLAEVEAAFIKARDPQD</sequence>
<dbReference type="Proteomes" id="UP000612899">
    <property type="component" value="Unassembled WGS sequence"/>
</dbReference>
<dbReference type="EMBL" id="BONY01000045">
    <property type="protein sequence ID" value="GIH08152.1"/>
    <property type="molecule type" value="Genomic_DNA"/>
</dbReference>
<dbReference type="RefSeq" id="WP_203911909.1">
    <property type="nucleotide sequence ID" value="NZ_BONY01000045.1"/>
</dbReference>
<name>A0A8J3QEI2_9ACTN</name>
<organism evidence="1 2">
    <name type="scientific">Rhizocola hellebori</name>
    <dbReference type="NCBI Taxonomy" id="1392758"/>
    <lineage>
        <taxon>Bacteria</taxon>
        <taxon>Bacillati</taxon>
        <taxon>Actinomycetota</taxon>
        <taxon>Actinomycetes</taxon>
        <taxon>Micromonosporales</taxon>
        <taxon>Micromonosporaceae</taxon>
        <taxon>Rhizocola</taxon>
    </lineage>
</organism>
<reference evidence="1" key="1">
    <citation type="submission" date="2021-01" db="EMBL/GenBank/DDBJ databases">
        <title>Whole genome shotgun sequence of Rhizocola hellebori NBRC 109834.</title>
        <authorList>
            <person name="Komaki H."/>
            <person name="Tamura T."/>
        </authorList>
    </citation>
    <scope>NUCLEOTIDE SEQUENCE</scope>
    <source>
        <strain evidence="1">NBRC 109834</strain>
    </source>
</reference>
<comment type="caution">
    <text evidence="1">The sequence shown here is derived from an EMBL/GenBank/DDBJ whole genome shotgun (WGS) entry which is preliminary data.</text>
</comment>
<evidence type="ECO:0000313" key="2">
    <source>
        <dbReference type="Proteomes" id="UP000612899"/>
    </source>
</evidence>
<proteinExistence type="predicted"/>
<gene>
    <name evidence="1" type="ORF">Rhe02_62190</name>
</gene>
<dbReference type="AlphaFoldDB" id="A0A8J3QEI2"/>
<evidence type="ECO:0000313" key="1">
    <source>
        <dbReference type="EMBL" id="GIH08152.1"/>
    </source>
</evidence>
<protein>
    <submittedName>
        <fullName evidence="1">Uncharacterized protein</fullName>
    </submittedName>
</protein>